<feature type="transmembrane region" description="Helical" evidence="1">
    <location>
        <begin position="15"/>
        <end position="33"/>
    </location>
</feature>
<keyword evidence="1" id="KW-0472">Membrane</keyword>
<accession>A0A6L5YSK2</accession>
<feature type="transmembrane region" description="Helical" evidence="1">
    <location>
        <begin position="85"/>
        <end position="106"/>
    </location>
</feature>
<comment type="caution">
    <text evidence="2">The sequence shown here is derived from an EMBL/GenBank/DDBJ whole genome shotgun (WGS) entry which is preliminary data.</text>
</comment>
<reference evidence="2 3" key="1">
    <citation type="submission" date="2019-08" db="EMBL/GenBank/DDBJ databases">
        <title>In-depth cultivation of the pig gut microbiome towards novel bacterial diversity and tailored functional studies.</title>
        <authorList>
            <person name="Wylensek D."/>
            <person name="Hitch T.C.A."/>
            <person name="Clavel T."/>
        </authorList>
    </citation>
    <scope>NUCLEOTIDE SEQUENCE [LARGE SCALE GENOMIC DNA]</scope>
    <source>
        <strain evidence="2 3">MUC/MUC-530-WT-4D</strain>
    </source>
</reference>
<feature type="transmembrane region" description="Helical" evidence="1">
    <location>
        <begin position="167"/>
        <end position="185"/>
    </location>
</feature>
<protein>
    <submittedName>
        <fullName evidence="2">Phosphatase PAP2 family protein</fullName>
    </submittedName>
</protein>
<evidence type="ECO:0000256" key="1">
    <source>
        <dbReference type="SAM" id="Phobius"/>
    </source>
</evidence>
<sequence length="229" mass="27190">MKSLKKRFLTFFEKYKHLLILNYFFIYLAWFSYVEKNVTTHFHVIHTALDDYIPFCEYFVIPYLMWFGYVAWGIAYFAIHNKDIYYRLCAFLFTGMTIFLIISTVFPNGQFLRPYYFTHHNVFTMLCEWLYSTDTPTNLFPSIHVYNSLAIHLAVVKSKEFKNRKTVRLLSGILMVSIILSTMFIKQHSTFDVFTAFLLAGVMYYIVYVRGWSKVPAAADNYEKSLPQL</sequence>
<dbReference type="AlphaFoldDB" id="A0A6L5YSK2"/>
<feature type="transmembrane region" description="Helical" evidence="1">
    <location>
        <begin position="191"/>
        <end position="209"/>
    </location>
</feature>
<evidence type="ECO:0000313" key="3">
    <source>
        <dbReference type="Proteomes" id="UP000474024"/>
    </source>
</evidence>
<dbReference type="RefSeq" id="WP_154429630.1">
    <property type="nucleotide sequence ID" value="NZ_VUNI01000008.1"/>
</dbReference>
<dbReference type="Proteomes" id="UP000474024">
    <property type="component" value="Unassembled WGS sequence"/>
</dbReference>
<keyword evidence="3" id="KW-1185">Reference proteome</keyword>
<dbReference type="EMBL" id="VUNI01000008">
    <property type="protein sequence ID" value="MST74661.1"/>
    <property type="molecule type" value="Genomic_DNA"/>
</dbReference>
<gene>
    <name evidence="2" type="ORF">FYJ75_06350</name>
</gene>
<feature type="transmembrane region" description="Helical" evidence="1">
    <location>
        <begin position="58"/>
        <end position="78"/>
    </location>
</feature>
<keyword evidence="1" id="KW-0812">Transmembrane</keyword>
<keyword evidence="1" id="KW-1133">Transmembrane helix</keyword>
<organism evidence="2 3">
    <name type="scientific">Roseburia porci</name>
    <dbReference type="NCBI Taxonomy" id="2605790"/>
    <lineage>
        <taxon>Bacteria</taxon>
        <taxon>Bacillati</taxon>
        <taxon>Bacillota</taxon>
        <taxon>Clostridia</taxon>
        <taxon>Lachnospirales</taxon>
        <taxon>Lachnospiraceae</taxon>
        <taxon>Roseburia</taxon>
    </lineage>
</organism>
<proteinExistence type="predicted"/>
<feature type="transmembrane region" description="Helical" evidence="1">
    <location>
        <begin position="139"/>
        <end position="155"/>
    </location>
</feature>
<name>A0A6L5YSK2_9FIRM</name>
<evidence type="ECO:0000313" key="2">
    <source>
        <dbReference type="EMBL" id="MST74661.1"/>
    </source>
</evidence>